<dbReference type="GO" id="GO:0034220">
    <property type="term" value="P:monoatomic ion transmembrane transport"/>
    <property type="evidence" value="ECO:0007669"/>
    <property type="project" value="UniProtKB-KW"/>
</dbReference>
<gene>
    <name evidence="11" type="ORF">CEPID_10240</name>
</gene>
<evidence type="ECO:0000256" key="3">
    <source>
        <dbReference type="ARBA" id="ARBA00022692"/>
    </source>
</evidence>
<comment type="similarity">
    <text evidence="7 10">Belongs to the fluoride channel Fluc/FEX (TC 1.A.43) family.</text>
</comment>
<comment type="caution">
    <text evidence="10">Lacks conserved residue(s) required for the propagation of feature annotation.</text>
</comment>
<evidence type="ECO:0000256" key="1">
    <source>
        <dbReference type="ARBA" id="ARBA00004651"/>
    </source>
</evidence>
<feature type="transmembrane region" description="Helical" evidence="10">
    <location>
        <begin position="27"/>
        <end position="44"/>
    </location>
</feature>
<evidence type="ECO:0000256" key="9">
    <source>
        <dbReference type="ARBA" id="ARBA00049940"/>
    </source>
</evidence>
<evidence type="ECO:0000256" key="7">
    <source>
        <dbReference type="ARBA" id="ARBA00035120"/>
    </source>
</evidence>
<keyword evidence="2" id="KW-1003">Cell membrane</keyword>
<dbReference type="KEGG" id="cei:CEPID_10240"/>
<keyword evidence="6" id="KW-0407">Ion channel</keyword>
<keyword evidence="6" id="KW-0406">Ion transport</keyword>
<dbReference type="PATRIC" id="fig|1050174.4.peg.2067"/>
<keyword evidence="4 10" id="KW-1133">Transmembrane helix</keyword>
<evidence type="ECO:0000256" key="5">
    <source>
        <dbReference type="ARBA" id="ARBA00023136"/>
    </source>
</evidence>
<comment type="function">
    <text evidence="9">Fluoride-specific ion channel. Important for reducing fluoride concentration in the cell, thus reducing its toxicity.</text>
</comment>
<evidence type="ECO:0000256" key="10">
    <source>
        <dbReference type="RuleBase" id="RU004340"/>
    </source>
</evidence>
<organism evidence="11 12">
    <name type="scientific">Corynebacterium epidermidicanis</name>
    <dbReference type="NCBI Taxonomy" id="1050174"/>
    <lineage>
        <taxon>Bacteria</taxon>
        <taxon>Bacillati</taxon>
        <taxon>Actinomycetota</taxon>
        <taxon>Actinomycetes</taxon>
        <taxon>Mycobacteriales</taxon>
        <taxon>Corynebacteriaceae</taxon>
        <taxon>Corynebacterium</taxon>
    </lineage>
</organism>
<accession>A0A0G3GRR8</accession>
<sequence>MKDTLLAGSGAAVGALARYALGVLIPSPLTLLVAINAVGCFLIARWKPSPFWTIGVLGGFTSYSAFQAQFSLPYFAAMLGTCLLAYLFGELTTSRKRLTPS</sequence>
<evidence type="ECO:0000256" key="6">
    <source>
        <dbReference type="ARBA" id="ARBA00023303"/>
    </source>
</evidence>
<protein>
    <recommendedName>
        <fullName evidence="10">Fluoride-specific ion channel</fullName>
    </recommendedName>
</protein>
<dbReference type="EMBL" id="CP011541">
    <property type="protein sequence ID" value="AKK03886.1"/>
    <property type="molecule type" value="Genomic_DNA"/>
</dbReference>
<evidence type="ECO:0000256" key="2">
    <source>
        <dbReference type="ARBA" id="ARBA00022475"/>
    </source>
</evidence>
<comment type="subcellular location">
    <subcellularLocation>
        <location evidence="1">Cell membrane</location>
        <topology evidence="1">Multi-pass membrane protein</topology>
    </subcellularLocation>
</comment>
<dbReference type="GO" id="GO:0005886">
    <property type="term" value="C:plasma membrane"/>
    <property type="evidence" value="ECO:0007669"/>
    <property type="project" value="UniProtKB-SubCell"/>
</dbReference>
<dbReference type="STRING" id="1050174.CEPID_10240"/>
<reference evidence="11 12" key="1">
    <citation type="submission" date="2015-05" db="EMBL/GenBank/DDBJ databases">
        <title>Complete genome sequence of Corynebacterium epidermidicanis DSM 45586, isolated from the skin of a dog suffering from pruritus.</title>
        <authorList>
            <person name="Ruckert C."/>
            <person name="Albersmeier A."/>
            <person name="Winkler A."/>
            <person name="Tauch A."/>
        </authorList>
    </citation>
    <scope>NUCLEOTIDE SEQUENCE [LARGE SCALE GENOMIC DNA]</scope>
    <source>
        <strain evidence="11 12">DSM 45586</strain>
    </source>
</reference>
<feature type="transmembrane region" description="Helical" evidence="10">
    <location>
        <begin position="72"/>
        <end position="89"/>
    </location>
</feature>
<evidence type="ECO:0000256" key="4">
    <source>
        <dbReference type="ARBA" id="ARBA00022989"/>
    </source>
</evidence>
<evidence type="ECO:0000256" key="8">
    <source>
        <dbReference type="ARBA" id="ARBA00035585"/>
    </source>
</evidence>
<name>A0A0G3GRR8_9CORY</name>
<evidence type="ECO:0000313" key="12">
    <source>
        <dbReference type="Proteomes" id="UP000035368"/>
    </source>
</evidence>
<evidence type="ECO:0000313" key="11">
    <source>
        <dbReference type="EMBL" id="AKK03886.1"/>
    </source>
</evidence>
<proteinExistence type="inferred from homology"/>
<keyword evidence="5 10" id="KW-0472">Membrane</keyword>
<dbReference type="Pfam" id="PF02537">
    <property type="entry name" value="CRCB"/>
    <property type="match status" value="1"/>
</dbReference>
<dbReference type="InterPro" id="IPR003691">
    <property type="entry name" value="FluC"/>
</dbReference>
<dbReference type="RefSeq" id="WP_047240831.1">
    <property type="nucleotide sequence ID" value="NZ_CP011541.1"/>
</dbReference>
<dbReference type="OrthoDB" id="4408652at2"/>
<keyword evidence="12" id="KW-1185">Reference proteome</keyword>
<dbReference type="AlphaFoldDB" id="A0A0G3GRR8"/>
<keyword evidence="6" id="KW-0813">Transport</keyword>
<dbReference type="Proteomes" id="UP000035368">
    <property type="component" value="Chromosome"/>
</dbReference>
<keyword evidence="3 10" id="KW-0812">Transmembrane</keyword>
<comment type="catalytic activity">
    <reaction evidence="8">
        <text>fluoride(in) = fluoride(out)</text>
        <dbReference type="Rhea" id="RHEA:76159"/>
        <dbReference type="ChEBI" id="CHEBI:17051"/>
    </reaction>
    <physiologicalReaction direction="left-to-right" evidence="8">
        <dbReference type="Rhea" id="RHEA:76160"/>
    </physiologicalReaction>
</comment>